<comment type="function">
    <text evidence="1 5">Assembles around the rod to form the L-ring and probably protects the motor/basal body from shearing forces during rotation.</text>
</comment>
<name>A0A1I5MUZ2_9BACT</name>
<sequence>MKVRLLLLFLFIPLALNAIKIKEISNIVGVRENQLIGYGLIVGLNKTGDGTTSKFTLQTVANMLQTMNVKLDPKDIKSKNVAAVVVTATLPPFARQGDKIDVVVSSIGDAKSLEGGTLLMTPLKGVDGRIYALAQGSVTIGGRNGKGGGTLNHATAGKIPAGALVEQEVPYNLYNQKTATLSLKEANFKNAIAIQDILNRYYKERIAVAVDSRTIRLKKPQNMSMIEFLANVQELSINYTPKEKIVIDERTGTIVAGVNIEVQPVVITHGDITIQIEPTQSLPTIDSNDANSFNIGDNVQVQTKNNAVLMKKKSSTVANIARSLKKLGATPKDIISIIEAMKQAGAIQADLEII</sequence>
<dbReference type="GO" id="GO:0071973">
    <property type="term" value="P:bacterial-type flagellum-dependent cell motility"/>
    <property type="evidence" value="ECO:0007669"/>
    <property type="project" value="InterPro"/>
</dbReference>
<dbReference type="GO" id="GO:0030288">
    <property type="term" value="C:outer membrane-bounded periplasmic space"/>
    <property type="evidence" value="ECO:0007669"/>
    <property type="project" value="InterPro"/>
</dbReference>
<evidence type="ECO:0000313" key="7">
    <source>
        <dbReference type="Proteomes" id="UP000199227"/>
    </source>
</evidence>
<dbReference type="Proteomes" id="UP000199227">
    <property type="component" value="Unassembled WGS sequence"/>
</dbReference>
<gene>
    <name evidence="5" type="primary">flgI</name>
    <name evidence="6" type="ORF">SAMN05216234_10714</name>
</gene>
<comment type="similarity">
    <text evidence="5">Belongs to the FlgI family.</text>
</comment>
<dbReference type="Pfam" id="PF02119">
    <property type="entry name" value="FlgI"/>
    <property type="match status" value="1"/>
</dbReference>
<evidence type="ECO:0000313" key="6">
    <source>
        <dbReference type="EMBL" id="SFP12841.1"/>
    </source>
</evidence>
<keyword evidence="4 5" id="KW-0975">Bacterial flagellum</keyword>
<dbReference type="PANTHER" id="PTHR30381">
    <property type="entry name" value="FLAGELLAR P-RING PERIPLASMIC PROTEIN FLGI"/>
    <property type="match status" value="1"/>
</dbReference>
<dbReference type="PRINTS" id="PR01010">
    <property type="entry name" value="FLGPRINGFLGI"/>
</dbReference>
<dbReference type="HAMAP" id="MF_00416">
    <property type="entry name" value="FlgI"/>
    <property type="match status" value="1"/>
</dbReference>
<evidence type="ECO:0000256" key="3">
    <source>
        <dbReference type="ARBA" id="ARBA00022729"/>
    </source>
</evidence>
<keyword evidence="7" id="KW-1185">Reference proteome</keyword>
<evidence type="ECO:0000256" key="1">
    <source>
        <dbReference type="ARBA" id="ARBA00002591"/>
    </source>
</evidence>
<proteinExistence type="inferred from homology"/>
<evidence type="ECO:0000256" key="5">
    <source>
        <dbReference type="HAMAP-Rule" id="MF_00416"/>
    </source>
</evidence>
<dbReference type="GO" id="GO:0005198">
    <property type="term" value="F:structural molecule activity"/>
    <property type="evidence" value="ECO:0007669"/>
    <property type="project" value="InterPro"/>
</dbReference>
<evidence type="ECO:0000256" key="2">
    <source>
        <dbReference type="ARBA" id="ARBA00004117"/>
    </source>
</evidence>
<organism evidence="6 7">
    <name type="scientific">Hydrogenimonas thermophila</name>
    <dbReference type="NCBI Taxonomy" id="223786"/>
    <lineage>
        <taxon>Bacteria</taxon>
        <taxon>Pseudomonadati</taxon>
        <taxon>Campylobacterota</taxon>
        <taxon>Epsilonproteobacteria</taxon>
        <taxon>Campylobacterales</taxon>
        <taxon>Hydrogenimonadaceae</taxon>
        <taxon>Hydrogenimonas</taxon>
    </lineage>
</organism>
<dbReference type="OrthoDB" id="9786431at2"/>
<keyword evidence="3" id="KW-0732">Signal</keyword>
<evidence type="ECO:0000256" key="4">
    <source>
        <dbReference type="ARBA" id="ARBA00023143"/>
    </source>
</evidence>
<dbReference type="PANTHER" id="PTHR30381:SF0">
    <property type="entry name" value="FLAGELLAR P-RING PROTEIN"/>
    <property type="match status" value="1"/>
</dbReference>
<dbReference type="RefSeq" id="WP_092911334.1">
    <property type="nucleotide sequence ID" value="NZ_CP136592.1"/>
</dbReference>
<keyword evidence="6" id="KW-0969">Cilium</keyword>
<protein>
    <recommendedName>
        <fullName evidence="5">Flagellar P-ring protein</fullName>
    </recommendedName>
    <alternativeName>
        <fullName evidence="5">Basal body P-ring protein</fullName>
    </alternativeName>
</protein>
<dbReference type="NCBIfam" id="NF003676">
    <property type="entry name" value="PRK05303.1"/>
    <property type="match status" value="1"/>
</dbReference>
<keyword evidence="6" id="KW-0282">Flagellum</keyword>
<dbReference type="GO" id="GO:0009428">
    <property type="term" value="C:bacterial-type flagellum basal body, distal rod, P ring"/>
    <property type="evidence" value="ECO:0007669"/>
    <property type="project" value="InterPro"/>
</dbReference>
<reference evidence="6 7" key="1">
    <citation type="submission" date="2016-10" db="EMBL/GenBank/DDBJ databases">
        <authorList>
            <person name="de Groot N.N."/>
        </authorList>
    </citation>
    <scope>NUCLEOTIDE SEQUENCE [LARGE SCALE GENOMIC DNA]</scope>
    <source>
        <strain evidence="6 7">EP1-55-1</strain>
    </source>
</reference>
<dbReference type="AlphaFoldDB" id="A0A1I5MUZ2"/>
<dbReference type="STRING" id="223786.SAMN05216234_10714"/>
<dbReference type="EMBL" id="FOXB01000007">
    <property type="protein sequence ID" value="SFP12841.1"/>
    <property type="molecule type" value="Genomic_DNA"/>
</dbReference>
<accession>A0A1I5MUZ2</accession>
<comment type="subunit">
    <text evidence="5">The basal body constitutes a major portion of the flagellar organelle and consists of four rings (L,P,S, and M) mounted on a central rod.</text>
</comment>
<dbReference type="InterPro" id="IPR001782">
    <property type="entry name" value="Flag_FlgI"/>
</dbReference>
<comment type="subcellular location">
    <subcellularLocation>
        <location evidence="2 5">Bacterial flagellum basal body</location>
    </subcellularLocation>
</comment>
<keyword evidence="6" id="KW-0966">Cell projection</keyword>